<feature type="compositionally biased region" description="Pro residues" evidence="1">
    <location>
        <begin position="192"/>
        <end position="215"/>
    </location>
</feature>
<keyword evidence="2" id="KW-0472">Membrane</keyword>
<organism evidence="3 4">
    <name type="scientific">Winogradskya humida</name>
    <dbReference type="NCBI Taxonomy" id="113566"/>
    <lineage>
        <taxon>Bacteria</taxon>
        <taxon>Bacillati</taxon>
        <taxon>Actinomycetota</taxon>
        <taxon>Actinomycetes</taxon>
        <taxon>Micromonosporales</taxon>
        <taxon>Micromonosporaceae</taxon>
        <taxon>Winogradskya</taxon>
    </lineage>
</organism>
<name>A0ABQ4A3X5_9ACTN</name>
<dbReference type="Proteomes" id="UP000603200">
    <property type="component" value="Unassembled WGS sequence"/>
</dbReference>
<feature type="transmembrane region" description="Helical" evidence="2">
    <location>
        <begin position="128"/>
        <end position="154"/>
    </location>
</feature>
<feature type="transmembrane region" description="Helical" evidence="2">
    <location>
        <begin position="12"/>
        <end position="33"/>
    </location>
</feature>
<proteinExistence type="predicted"/>
<evidence type="ECO:0000313" key="4">
    <source>
        <dbReference type="Proteomes" id="UP000603200"/>
    </source>
</evidence>
<gene>
    <name evidence="3" type="ORF">Ahu01nite_081590</name>
</gene>
<evidence type="ECO:0000313" key="3">
    <source>
        <dbReference type="EMBL" id="GIE25057.1"/>
    </source>
</evidence>
<comment type="caution">
    <text evidence="3">The sequence shown here is derived from an EMBL/GenBank/DDBJ whole genome shotgun (WGS) entry which is preliminary data.</text>
</comment>
<evidence type="ECO:0000256" key="1">
    <source>
        <dbReference type="SAM" id="MobiDB-lite"/>
    </source>
</evidence>
<dbReference type="EMBL" id="BOMN01000115">
    <property type="protein sequence ID" value="GIE25057.1"/>
    <property type="molecule type" value="Genomic_DNA"/>
</dbReference>
<sequence length="233" mass="24398">MPVTPPATVRLSSALLFGVAGLTLLGAVLDLVFTNTGLSVYRDSYTGKTGSGFASVAGATFDLLVAAGVCILAILNRHGRKNARITTLVLGGIFLFCGGFATMTNGLHRPAGYFVETGSATLARTLPAAYGISAGVLDILVVLAGLAALVLLVVPPSNRYFHARLLMRAQQILGPAYPPMQHQQTGYNPYITPTPPPYGTPAPPPFSFPPQPEPSPHTGSMPAIDPWAEQSDK</sequence>
<keyword evidence="2" id="KW-1133">Transmembrane helix</keyword>
<evidence type="ECO:0008006" key="5">
    <source>
        <dbReference type="Google" id="ProtNLM"/>
    </source>
</evidence>
<reference evidence="3 4" key="1">
    <citation type="submission" date="2021-01" db="EMBL/GenBank/DDBJ databases">
        <title>Whole genome shotgun sequence of Actinoplanes humidus NBRC 14915.</title>
        <authorList>
            <person name="Komaki H."/>
            <person name="Tamura T."/>
        </authorList>
    </citation>
    <scope>NUCLEOTIDE SEQUENCE [LARGE SCALE GENOMIC DNA]</scope>
    <source>
        <strain evidence="3 4">NBRC 14915</strain>
    </source>
</reference>
<accession>A0ABQ4A3X5</accession>
<keyword evidence="4" id="KW-1185">Reference proteome</keyword>
<feature type="transmembrane region" description="Helical" evidence="2">
    <location>
        <begin position="53"/>
        <end position="75"/>
    </location>
</feature>
<feature type="transmembrane region" description="Helical" evidence="2">
    <location>
        <begin position="87"/>
        <end position="108"/>
    </location>
</feature>
<feature type="region of interest" description="Disordered" evidence="1">
    <location>
        <begin position="184"/>
        <end position="233"/>
    </location>
</feature>
<keyword evidence="2" id="KW-0812">Transmembrane</keyword>
<protein>
    <recommendedName>
        <fullName evidence="5">Membrane protein (TIGR02234 family)</fullName>
    </recommendedName>
</protein>
<evidence type="ECO:0000256" key="2">
    <source>
        <dbReference type="SAM" id="Phobius"/>
    </source>
</evidence>